<protein>
    <submittedName>
        <fullName evidence="1">Uncharacterized protein</fullName>
    </submittedName>
</protein>
<dbReference type="EMBL" id="JAUIZM010000006">
    <property type="protein sequence ID" value="KAK1377836.1"/>
    <property type="molecule type" value="Genomic_DNA"/>
</dbReference>
<dbReference type="AlphaFoldDB" id="A0AAD8MLK9"/>
<name>A0AAD8MLK9_9APIA</name>
<comment type="caution">
    <text evidence="1">The sequence shown here is derived from an EMBL/GenBank/DDBJ whole genome shotgun (WGS) entry which is preliminary data.</text>
</comment>
<dbReference type="Proteomes" id="UP001237642">
    <property type="component" value="Unassembled WGS sequence"/>
</dbReference>
<evidence type="ECO:0000313" key="1">
    <source>
        <dbReference type="EMBL" id="KAK1377836.1"/>
    </source>
</evidence>
<keyword evidence="3" id="KW-1185">Reference proteome</keyword>
<proteinExistence type="predicted"/>
<gene>
    <name evidence="2" type="ORF">POM88_016618</name>
    <name evidence="1" type="ORF">POM88_024580</name>
</gene>
<reference evidence="1" key="1">
    <citation type="submission" date="2023-02" db="EMBL/GenBank/DDBJ databases">
        <title>Genome of toxic invasive species Heracleum sosnowskyi carries increased number of genes despite the absence of recent whole-genome duplications.</title>
        <authorList>
            <person name="Schelkunov M."/>
            <person name="Shtratnikova V."/>
            <person name="Makarenko M."/>
            <person name="Klepikova A."/>
            <person name="Omelchenko D."/>
            <person name="Novikova G."/>
            <person name="Obukhova E."/>
            <person name="Bogdanov V."/>
            <person name="Penin A."/>
            <person name="Logacheva M."/>
        </authorList>
    </citation>
    <scope>NUCLEOTIDE SEQUENCE</scope>
    <source>
        <strain evidence="1">Hsosn_3</strain>
        <tissue evidence="1">Leaf</tissue>
    </source>
</reference>
<dbReference type="EMBL" id="JAUIZM010000004">
    <property type="protein sequence ID" value="KAK1388440.1"/>
    <property type="molecule type" value="Genomic_DNA"/>
</dbReference>
<evidence type="ECO:0000313" key="3">
    <source>
        <dbReference type="Proteomes" id="UP001237642"/>
    </source>
</evidence>
<organism evidence="1 3">
    <name type="scientific">Heracleum sosnowskyi</name>
    <dbReference type="NCBI Taxonomy" id="360622"/>
    <lineage>
        <taxon>Eukaryota</taxon>
        <taxon>Viridiplantae</taxon>
        <taxon>Streptophyta</taxon>
        <taxon>Embryophyta</taxon>
        <taxon>Tracheophyta</taxon>
        <taxon>Spermatophyta</taxon>
        <taxon>Magnoliopsida</taxon>
        <taxon>eudicotyledons</taxon>
        <taxon>Gunneridae</taxon>
        <taxon>Pentapetalae</taxon>
        <taxon>asterids</taxon>
        <taxon>campanulids</taxon>
        <taxon>Apiales</taxon>
        <taxon>Apiaceae</taxon>
        <taxon>Apioideae</taxon>
        <taxon>apioid superclade</taxon>
        <taxon>Tordylieae</taxon>
        <taxon>Tordyliinae</taxon>
        <taxon>Heracleum</taxon>
    </lineage>
</organism>
<sequence>METYKGDLKNWDTGFTEEGTIQDNQIIRLRVKYNNSILSSNLNEMKDEILNHANQLFDKGAEKRLMKLVAQISAGKSSIARNYKGKGANRKTVTFAANLARSFDEAET</sequence>
<evidence type="ECO:0000313" key="2">
    <source>
        <dbReference type="EMBL" id="KAK1388440.1"/>
    </source>
</evidence>
<accession>A0AAD8MLK9</accession>
<reference evidence="1" key="2">
    <citation type="submission" date="2023-05" db="EMBL/GenBank/DDBJ databases">
        <authorList>
            <person name="Schelkunov M.I."/>
        </authorList>
    </citation>
    <scope>NUCLEOTIDE SEQUENCE</scope>
    <source>
        <strain evidence="1">Hsosn_3</strain>
        <tissue evidence="1">Leaf</tissue>
    </source>
</reference>